<organism evidence="2 3">
    <name type="scientific">Thalassiosira oceanica</name>
    <name type="common">Marine diatom</name>
    <dbReference type="NCBI Taxonomy" id="159749"/>
    <lineage>
        <taxon>Eukaryota</taxon>
        <taxon>Sar</taxon>
        <taxon>Stramenopiles</taxon>
        <taxon>Ochrophyta</taxon>
        <taxon>Bacillariophyta</taxon>
        <taxon>Coscinodiscophyceae</taxon>
        <taxon>Thalassiosirophycidae</taxon>
        <taxon>Thalassiosirales</taxon>
        <taxon>Thalassiosiraceae</taxon>
        <taxon>Thalassiosira</taxon>
    </lineage>
</organism>
<feature type="compositionally biased region" description="Basic and acidic residues" evidence="1">
    <location>
        <begin position="356"/>
        <end position="368"/>
    </location>
</feature>
<feature type="compositionally biased region" description="Basic residues" evidence="1">
    <location>
        <begin position="389"/>
        <end position="400"/>
    </location>
</feature>
<dbReference type="Proteomes" id="UP000266841">
    <property type="component" value="Unassembled WGS sequence"/>
</dbReference>
<reference evidence="2 3" key="1">
    <citation type="journal article" date="2012" name="Genome Biol.">
        <title>Genome and low-iron response of an oceanic diatom adapted to chronic iron limitation.</title>
        <authorList>
            <person name="Lommer M."/>
            <person name="Specht M."/>
            <person name="Roy A.S."/>
            <person name="Kraemer L."/>
            <person name="Andreson R."/>
            <person name="Gutowska M.A."/>
            <person name="Wolf J."/>
            <person name="Bergner S.V."/>
            <person name="Schilhabel M.B."/>
            <person name="Klostermeier U.C."/>
            <person name="Beiko R.G."/>
            <person name="Rosenstiel P."/>
            <person name="Hippler M."/>
            <person name="Laroche J."/>
        </authorList>
    </citation>
    <scope>NUCLEOTIDE SEQUENCE [LARGE SCALE GENOMIC DNA]</scope>
    <source>
        <strain evidence="2 3">CCMP1005</strain>
    </source>
</reference>
<accession>K0RHC6</accession>
<feature type="compositionally biased region" description="Basic and acidic residues" evidence="1">
    <location>
        <begin position="269"/>
        <end position="283"/>
    </location>
</feature>
<keyword evidence="3" id="KW-1185">Reference proteome</keyword>
<protein>
    <submittedName>
        <fullName evidence="2">Uncharacterized protein</fullName>
    </submittedName>
</protein>
<feature type="compositionally biased region" description="Basic and acidic residues" evidence="1">
    <location>
        <begin position="314"/>
        <end position="337"/>
    </location>
</feature>
<name>K0RHC6_THAOC</name>
<feature type="region of interest" description="Disordered" evidence="1">
    <location>
        <begin position="50"/>
        <end position="126"/>
    </location>
</feature>
<dbReference type="EMBL" id="AGNL01045979">
    <property type="protein sequence ID" value="EJK48331.1"/>
    <property type="molecule type" value="Genomic_DNA"/>
</dbReference>
<dbReference type="eggNOG" id="KOG4464">
    <property type="taxonomic scope" value="Eukaryota"/>
</dbReference>
<feature type="region of interest" description="Disordered" evidence="1">
    <location>
        <begin position="227"/>
        <end position="337"/>
    </location>
</feature>
<proteinExistence type="predicted"/>
<sequence>RRRAAELPRHAAALRRPARRIAARGGAEGRRPLRLDLHLPFVLRREAAELEGAKSFRGGAGRVPASGEGSDEGRPARGPPLVDLEERTPPRRGVAAGGGARDGESGGGEQPEEEERNGVEEAKESRAANLTDVLSATLSWAVNSEPALPGGQDDRRADLALEVLRAMYALGASGLAVKPSQEAAAEIGATLCDVLGLSSADERCYQCKLAAVNLLLDAPKGLLAVPRRERGGAAPGRRALVPDISGGRREDGKLGRRRGGRGAGPPRAAPDRQGRRGDARDRQAGGVPPGLRAGVPGAGRRGGPQGERGGTGEGQEHGAARRAEGDAEVEARQAHDVARVEREAGVVRAAVRPVRGGRDGVRAEDGVRQRRPLPGRQGCGQLAPGSGRVKGRLRSSRAGV</sequence>
<evidence type="ECO:0000313" key="3">
    <source>
        <dbReference type="Proteomes" id="UP000266841"/>
    </source>
</evidence>
<feature type="non-terminal residue" evidence="2">
    <location>
        <position position="1"/>
    </location>
</feature>
<comment type="caution">
    <text evidence="2">The sequence shown here is derived from an EMBL/GenBank/DDBJ whole genome shotgun (WGS) entry which is preliminary data.</text>
</comment>
<feature type="compositionally biased region" description="Low complexity" evidence="1">
    <location>
        <begin position="284"/>
        <end position="295"/>
    </location>
</feature>
<evidence type="ECO:0000313" key="2">
    <source>
        <dbReference type="EMBL" id="EJK48331.1"/>
    </source>
</evidence>
<evidence type="ECO:0000256" key="1">
    <source>
        <dbReference type="SAM" id="MobiDB-lite"/>
    </source>
</evidence>
<gene>
    <name evidence="2" type="ORF">THAOC_32884</name>
</gene>
<dbReference type="OrthoDB" id="5585685at2759"/>
<feature type="compositionally biased region" description="Basic and acidic residues" evidence="1">
    <location>
        <begin position="116"/>
        <end position="126"/>
    </location>
</feature>
<feature type="compositionally biased region" description="Gly residues" evidence="1">
    <location>
        <begin position="296"/>
        <end position="313"/>
    </location>
</feature>
<feature type="region of interest" description="Disordered" evidence="1">
    <location>
        <begin position="354"/>
        <end position="400"/>
    </location>
</feature>
<dbReference type="AlphaFoldDB" id="K0RHC6"/>
<feature type="compositionally biased region" description="Gly residues" evidence="1">
    <location>
        <begin position="95"/>
        <end position="109"/>
    </location>
</feature>